<keyword evidence="2" id="KW-1185">Reference proteome</keyword>
<proteinExistence type="predicted"/>
<reference evidence="1" key="1">
    <citation type="journal article" date="2022" name="Int. J. Syst. Evol. Microbiol.">
        <title>Pseudomonas aegrilactucae sp. nov. and Pseudomonas morbosilactucae sp. nov., pathogens causing bacterial rot of lettuce in Japan.</title>
        <authorList>
            <person name="Sawada H."/>
            <person name="Fujikawa T."/>
            <person name="Satou M."/>
        </authorList>
    </citation>
    <scope>NUCLEOTIDE SEQUENCE</scope>
    <source>
        <strain evidence="1">0166_1</strain>
    </source>
</reference>
<dbReference type="Proteomes" id="UP001162834">
    <property type="component" value="Chromosome"/>
</dbReference>
<protein>
    <submittedName>
        <fullName evidence="1">Uncharacterized protein</fullName>
    </submittedName>
</protein>
<organism evidence="1 2">
    <name type="scientific">Capillimicrobium parvum</name>
    <dbReference type="NCBI Taxonomy" id="2884022"/>
    <lineage>
        <taxon>Bacteria</taxon>
        <taxon>Bacillati</taxon>
        <taxon>Actinomycetota</taxon>
        <taxon>Thermoleophilia</taxon>
        <taxon>Solirubrobacterales</taxon>
        <taxon>Capillimicrobiaceae</taxon>
        <taxon>Capillimicrobium</taxon>
    </lineage>
</organism>
<gene>
    <name evidence="1" type="ORF">DSM104329_00479</name>
</gene>
<dbReference type="AlphaFoldDB" id="A0A9E7BZ77"/>
<name>A0A9E7BZ77_9ACTN</name>
<dbReference type="RefSeq" id="WP_259313797.1">
    <property type="nucleotide sequence ID" value="NZ_CP087164.1"/>
</dbReference>
<accession>A0A9E7BZ77</accession>
<sequence length="114" mass="13290">MGKRNRQRSRERLSAPATSYEHAEFGVLELRGALTPRTRAEYAAIGGVREDAWQRQVEFLFERLAVRWTIHDLPIDRQQELLARFRAGSSDERAWMRTVLRDHLAENFPELSAP</sequence>
<dbReference type="EMBL" id="CP087164">
    <property type="protein sequence ID" value="UGS34108.1"/>
    <property type="molecule type" value="Genomic_DNA"/>
</dbReference>
<dbReference type="KEGG" id="sbae:DSM104329_00479"/>
<evidence type="ECO:0000313" key="2">
    <source>
        <dbReference type="Proteomes" id="UP001162834"/>
    </source>
</evidence>
<evidence type="ECO:0000313" key="1">
    <source>
        <dbReference type="EMBL" id="UGS34108.1"/>
    </source>
</evidence>